<gene>
    <name evidence="1 2" type="primary">anmK</name>
    <name evidence="2" type="ORF">NVS32_06330</name>
</gene>
<dbReference type="NCBIfam" id="NF007148">
    <property type="entry name" value="PRK09585.3-2"/>
    <property type="match status" value="1"/>
</dbReference>
<keyword evidence="1" id="KW-0067">ATP-binding</keyword>
<dbReference type="SUPFAM" id="SSF53067">
    <property type="entry name" value="Actin-like ATPase domain"/>
    <property type="match status" value="1"/>
</dbReference>
<dbReference type="EMBL" id="JANSKA010000004">
    <property type="protein sequence ID" value="MCR9036565.1"/>
    <property type="molecule type" value="Genomic_DNA"/>
</dbReference>
<dbReference type="InterPro" id="IPR005338">
    <property type="entry name" value="Anhydro_N_Ac-Mur_kinase"/>
</dbReference>
<feature type="binding site" evidence="1">
    <location>
        <begin position="9"/>
        <end position="16"/>
    </location>
    <ligand>
        <name>ATP</name>
        <dbReference type="ChEBI" id="CHEBI:30616"/>
    </ligand>
</feature>
<comment type="function">
    <text evidence="1">Catalyzes the specific phosphorylation of 1,6-anhydro-N-acetylmuramic acid (anhMurNAc) with the simultaneous cleavage of the 1,6-anhydro ring, generating MurNAc-6-P. Is required for the utilization of anhMurNAc either imported from the medium or derived from its own cell wall murein, and thus plays a role in cell wall recycling.</text>
</comment>
<comment type="similarity">
    <text evidence="1">Belongs to the anhydro-N-acetylmuramic acid kinase family.</text>
</comment>
<dbReference type="Gene3D" id="3.30.420.40">
    <property type="match status" value="2"/>
</dbReference>
<evidence type="ECO:0000313" key="3">
    <source>
        <dbReference type="Proteomes" id="UP001204320"/>
    </source>
</evidence>
<organism evidence="2 3">
    <name type="scientific">Tractidigestivibacter montrealensis</name>
    <dbReference type="NCBI Taxonomy" id="2972466"/>
    <lineage>
        <taxon>Bacteria</taxon>
        <taxon>Bacillati</taxon>
        <taxon>Actinomycetota</taxon>
        <taxon>Coriobacteriia</taxon>
        <taxon>Coriobacteriales</taxon>
        <taxon>Atopobiaceae</taxon>
        <taxon>Tractidigestivibacter</taxon>
    </lineage>
</organism>
<comment type="catalytic activity">
    <reaction evidence="1">
        <text>1,6-anhydro-N-acetyl-beta-muramate + ATP + H2O = N-acetyl-D-muramate 6-phosphate + ADP + H(+)</text>
        <dbReference type="Rhea" id="RHEA:24952"/>
        <dbReference type="ChEBI" id="CHEBI:15377"/>
        <dbReference type="ChEBI" id="CHEBI:15378"/>
        <dbReference type="ChEBI" id="CHEBI:30616"/>
        <dbReference type="ChEBI" id="CHEBI:58690"/>
        <dbReference type="ChEBI" id="CHEBI:58722"/>
        <dbReference type="ChEBI" id="CHEBI:456216"/>
        <dbReference type="EC" id="2.7.1.170"/>
    </reaction>
</comment>
<keyword evidence="1 2" id="KW-0808">Transferase</keyword>
<keyword evidence="3" id="KW-1185">Reference proteome</keyword>
<dbReference type="PANTHER" id="PTHR30605">
    <property type="entry name" value="ANHYDRO-N-ACETYLMURAMIC ACID KINASE"/>
    <property type="match status" value="1"/>
</dbReference>
<dbReference type="GO" id="GO:0016301">
    <property type="term" value="F:kinase activity"/>
    <property type="evidence" value="ECO:0007669"/>
    <property type="project" value="UniProtKB-KW"/>
</dbReference>
<dbReference type="PANTHER" id="PTHR30605:SF0">
    <property type="entry name" value="ANHYDRO-N-ACETYLMURAMIC ACID KINASE"/>
    <property type="match status" value="1"/>
</dbReference>
<dbReference type="HAMAP" id="MF_01270">
    <property type="entry name" value="AnhMurNAc_kinase"/>
    <property type="match status" value="1"/>
</dbReference>
<keyword evidence="1 2" id="KW-0418">Kinase</keyword>
<dbReference type="NCBIfam" id="NF007142">
    <property type="entry name" value="PRK09585.2-1"/>
    <property type="match status" value="1"/>
</dbReference>
<keyword evidence="1" id="KW-0547">Nucleotide-binding</keyword>
<dbReference type="InterPro" id="IPR043129">
    <property type="entry name" value="ATPase_NBD"/>
</dbReference>
<comment type="pathway">
    <text evidence="1">Amino-sugar metabolism; 1,6-anhydro-N-acetylmuramate degradation.</text>
</comment>
<dbReference type="EC" id="2.7.1.170" evidence="1"/>
<dbReference type="Proteomes" id="UP001204320">
    <property type="component" value="Unassembled WGS sequence"/>
</dbReference>
<comment type="pathway">
    <text evidence="1">Cell wall biogenesis; peptidoglycan recycling.</text>
</comment>
<comment type="caution">
    <text evidence="2">The sequence shown here is derived from an EMBL/GenBank/DDBJ whole genome shotgun (WGS) entry which is preliminary data.</text>
</comment>
<dbReference type="CDD" id="cd24050">
    <property type="entry name" value="ASKHA_NBD_ANMK"/>
    <property type="match status" value="1"/>
</dbReference>
<dbReference type="Pfam" id="PF03702">
    <property type="entry name" value="AnmK"/>
    <property type="match status" value="1"/>
</dbReference>
<protein>
    <recommendedName>
        <fullName evidence="1">Anhydro-N-acetylmuramic acid kinase</fullName>
        <ecNumber evidence="1">2.7.1.170</ecNumber>
    </recommendedName>
    <alternativeName>
        <fullName evidence="1">AnhMurNAc kinase</fullName>
    </alternativeName>
</protein>
<dbReference type="RefSeq" id="WP_118100487.1">
    <property type="nucleotide sequence ID" value="NZ_JANSKA010000004.1"/>
</dbReference>
<proteinExistence type="inferred from homology"/>
<keyword evidence="1" id="KW-0119">Carbohydrate metabolism</keyword>
<reference evidence="2 3" key="1">
    <citation type="submission" date="2022-08" db="EMBL/GenBank/DDBJ databases">
        <title>Tractidigestivibacter montrealensis type strain KD21.</title>
        <authorList>
            <person name="Diop K."/>
            <person name="Richard C."/>
            <person name="Routy B."/>
        </authorList>
    </citation>
    <scope>NUCLEOTIDE SEQUENCE [LARGE SCALE GENOMIC DNA]</scope>
    <source>
        <strain evidence="2 3">KD21</strain>
    </source>
</reference>
<evidence type="ECO:0000256" key="1">
    <source>
        <dbReference type="HAMAP-Rule" id="MF_01270"/>
    </source>
</evidence>
<sequence>MLAVGLMSGTSLDGVDAALVEISGVDESTDVKLRSFVTVPMPVDTRKRIEAACDPERSSSRLLCSLNFELGQLFSRAVEAASAAAGVADSDLAFVASHGQTVWHEPYPAEGLCAGTLQLGEPAVIAREHGVCVVSDFRKADMAAGGQGAPLVPFSEKILYGDAKRNVVLLNLGGIGNVTVLPHDNVSGVFAFDTGPGNMMIDEACKRLFGKPFDAGGAIARRGAVSEGLLDELMGNPFLAKEPPKSTGREVFGAGSMDRLLSSNSNLVPEDIVRTLTEFTSASVADACTRYVVPRVHGKIDRLVVGGGGAHNPVVLEGIARRLPQTEVMTQEDLGFSSDAKEAVAFAILGNQTLHGRPSNVPTATGAAGPAVLGNITLPPQGWTHSVCACVKEA</sequence>
<name>A0ABT1Z8M3_9ACTN</name>
<accession>A0ABT1Z8M3</accession>
<evidence type="ECO:0000313" key="2">
    <source>
        <dbReference type="EMBL" id="MCR9036565.1"/>
    </source>
</evidence>